<feature type="chain" id="PRO_5046451153" description="Secreted protein/lipoprotein" evidence="2">
    <location>
        <begin position="25"/>
        <end position="182"/>
    </location>
</feature>
<dbReference type="EMBL" id="BAAAPF010000008">
    <property type="protein sequence ID" value="GAA2110264.1"/>
    <property type="molecule type" value="Genomic_DNA"/>
</dbReference>
<evidence type="ECO:0000313" key="3">
    <source>
        <dbReference type="EMBL" id="GAA2110264.1"/>
    </source>
</evidence>
<evidence type="ECO:0000313" key="4">
    <source>
        <dbReference type="Proteomes" id="UP001500443"/>
    </source>
</evidence>
<reference evidence="3 4" key="1">
    <citation type="journal article" date="2019" name="Int. J. Syst. Evol. Microbiol.">
        <title>The Global Catalogue of Microorganisms (GCM) 10K type strain sequencing project: providing services to taxonomists for standard genome sequencing and annotation.</title>
        <authorList>
            <consortium name="The Broad Institute Genomics Platform"/>
            <consortium name="The Broad Institute Genome Sequencing Center for Infectious Disease"/>
            <person name="Wu L."/>
            <person name="Ma J."/>
        </authorList>
    </citation>
    <scope>NUCLEOTIDE SEQUENCE [LARGE SCALE GENOMIC DNA]</scope>
    <source>
        <strain evidence="3 4">JCM 15481</strain>
    </source>
</reference>
<organism evidence="3 4">
    <name type="scientific">Streptomyces synnematoformans</name>
    <dbReference type="NCBI Taxonomy" id="415721"/>
    <lineage>
        <taxon>Bacteria</taxon>
        <taxon>Bacillati</taxon>
        <taxon>Actinomycetota</taxon>
        <taxon>Actinomycetes</taxon>
        <taxon>Kitasatosporales</taxon>
        <taxon>Streptomycetaceae</taxon>
        <taxon>Streptomyces</taxon>
    </lineage>
</organism>
<evidence type="ECO:0000256" key="1">
    <source>
        <dbReference type="SAM" id="MobiDB-lite"/>
    </source>
</evidence>
<proteinExistence type="predicted"/>
<keyword evidence="4" id="KW-1185">Reference proteome</keyword>
<gene>
    <name evidence="3" type="ORF">GCM10009802_07140</name>
</gene>
<protein>
    <recommendedName>
        <fullName evidence="5">Secreted protein/lipoprotein</fullName>
    </recommendedName>
</protein>
<evidence type="ECO:0008006" key="5">
    <source>
        <dbReference type="Google" id="ProtNLM"/>
    </source>
</evidence>
<feature type="signal peptide" evidence="2">
    <location>
        <begin position="1"/>
        <end position="24"/>
    </location>
</feature>
<comment type="caution">
    <text evidence="3">The sequence shown here is derived from an EMBL/GenBank/DDBJ whole genome shotgun (WGS) entry which is preliminary data.</text>
</comment>
<keyword evidence="2" id="KW-0732">Signal</keyword>
<feature type="region of interest" description="Disordered" evidence="1">
    <location>
        <begin position="30"/>
        <end position="52"/>
    </location>
</feature>
<dbReference type="PROSITE" id="PS51257">
    <property type="entry name" value="PROKAR_LIPOPROTEIN"/>
    <property type="match status" value="1"/>
</dbReference>
<sequence length="182" mass="19590">MTTRRWVSALLAGASAAIAGLLLAGCADDKSPDARPLPKGKSAEMAASSRPDMEQAEALAAYRSWWRDLAAVSATPDPASPRLNDHAMGGALELMKHGLETAQKQMVVARGTPRPNPEISSASRDMVVIRDCVDGTDWLQYKQNGELKNDVPGGHFKVDASVRRVDSTWKVSDLYMHEAGSC</sequence>
<accession>A0ABN2XHD4</accession>
<dbReference type="Proteomes" id="UP001500443">
    <property type="component" value="Unassembled WGS sequence"/>
</dbReference>
<evidence type="ECO:0000256" key="2">
    <source>
        <dbReference type="SAM" id="SignalP"/>
    </source>
</evidence>
<name>A0ABN2XHD4_9ACTN</name>